<gene>
    <name evidence="2" type="ORF">A3C12_01385</name>
</gene>
<dbReference type="EMBL" id="MHQK01000048">
    <property type="protein sequence ID" value="OHA00779.1"/>
    <property type="molecule type" value="Genomic_DNA"/>
</dbReference>
<dbReference type="Gene3D" id="1.10.101.10">
    <property type="entry name" value="PGBD-like superfamily/PGBD"/>
    <property type="match status" value="1"/>
</dbReference>
<name>A0A1G2KQU5_9BACT</name>
<proteinExistence type="predicted"/>
<evidence type="ECO:0000259" key="1">
    <source>
        <dbReference type="Pfam" id="PF01471"/>
    </source>
</evidence>
<evidence type="ECO:0000313" key="2">
    <source>
        <dbReference type="EMBL" id="OHA00779.1"/>
    </source>
</evidence>
<dbReference type="Pfam" id="PF01471">
    <property type="entry name" value="PG_binding_1"/>
    <property type="match status" value="1"/>
</dbReference>
<evidence type="ECO:0000313" key="3">
    <source>
        <dbReference type="Proteomes" id="UP000178710"/>
    </source>
</evidence>
<dbReference type="AlphaFoldDB" id="A0A1G2KQU5"/>
<comment type="caution">
    <text evidence="2">The sequence shown here is derived from an EMBL/GenBank/DDBJ whole genome shotgun (WGS) entry which is preliminary data.</text>
</comment>
<dbReference type="InterPro" id="IPR002477">
    <property type="entry name" value="Peptidoglycan-bd-like"/>
</dbReference>
<dbReference type="SUPFAM" id="SSF47090">
    <property type="entry name" value="PGBD-like"/>
    <property type="match status" value="1"/>
</dbReference>
<dbReference type="InterPro" id="IPR036366">
    <property type="entry name" value="PGBDSf"/>
</dbReference>
<protein>
    <recommendedName>
        <fullName evidence="1">Peptidoglycan binding-like domain-containing protein</fullName>
    </recommendedName>
</protein>
<feature type="domain" description="Peptidoglycan binding-like" evidence="1">
    <location>
        <begin position="41"/>
        <end position="99"/>
    </location>
</feature>
<accession>A0A1G2KQU5</accession>
<dbReference type="Proteomes" id="UP000178710">
    <property type="component" value="Unassembled WGS sequence"/>
</dbReference>
<organism evidence="2 3">
    <name type="scientific">Candidatus Sungbacteria bacterium RIFCSPHIGHO2_02_FULL_49_20</name>
    <dbReference type="NCBI Taxonomy" id="1802272"/>
    <lineage>
        <taxon>Bacteria</taxon>
        <taxon>Candidatus Sungiibacteriota</taxon>
    </lineage>
</organism>
<sequence>MDMKKQIFIAFLVVSLFLPLVSSAADLVIFFPRDLTVGAKGEDVSRLQQFLAKDSSIYPEGLVTGYFGALTQKAVTRFQQKNNITPTRGYVGPLTRTKLEVLVLGSASNNSVTPSQNNSDLASLLKQLADLQAQILALRQTTIEAATTTIATTTPIAPTPAAAPPAFDNSVTISGDSTTRIAESLKMGDITLTNNSSSTATVFHITLLMKEALDASNMRGATFKMTLRNGSTTFDEVLEKKDVTVSIAIAAQGTYNTQLLTFYAGVPIPASMSKTFSLWGEVLKGPFNNGEIQFVVSSILTVPELPNKGGAALVLNVLQT</sequence>
<reference evidence="2 3" key="1">
    <citation type="journal article" date="2016" name="Nat. Commun.">
        <title>Thousands of microbial genomes shed light on interconnected biogeochemical processes in an aquifer system.</title>
        <authorList>
            <person name="Anantharaman K."/>
            <person name="Brown C.T."/>
            <person name="Hug L.A."/>
            <person name="Sharon I."/>
            <person name="Castelle C.J."/>
            <person name="Probst A.J."/>
            <person name="Thomas B.C."/>
            <person name="Singh A."/>
            <person name="Wilkins M.J."/>
            <person name="Karaoz U."/>
            <person name="Brodie E.L."/>
            <person name="Williams K.H."/>
            <person name="Hubbard S.S."/>
            <person name="Banfield J.F."/>
        </authorList>
    </citation>
    <scope>NUCLEOTIDE SEQUENCE [LARGE SCALE GENOMIC DNA]</scope>
</reference>
<dbReference type="InterPro" id="IPR036365">
    <property type="entry name" value="PGBD-like_sf"/>
</dbReference>